<dbReference type="NCBIfam" id="TIGR00536">
    <property type="entry name" value="hemK_fam"/>
    <property type="match status" value="1"/>
</dbReference>
<feature type="domain" description="Methyltransferase small" evidence="6">
    <location>
        <begin position="108"/>
        <end position="196"/>
    </location>
</feature>
<keyword evidence="1 5" id="KW-0489">Methyltransferase</keyword>
<dbReference type="PANTHER" id="PTHR18895:SF74">
    <property type="entry name" value="MTRF1L RELEASE FACTOR GLUTAMINE METHYLTRANSFERASE"/>
    <property type="match status" value="1"/>
</dbReference>
<dbReference type="InterPro" id="IPR019874">
    <property type="entry name" value="RF_methyltr_PrmC"/>
</dbReference>
<comment type="catalytic activity">
    <reaction evidence="4 5">
        <text>L-glutaminyl-[peptide chain release factor] + S-adenosyl-L-methionine = N(5)-methyl-L-glutaminyl-[peptide chain release factor] + S-adenosyl-L-homocysteine + H(+)</text>
        <dbReference type="Rhea" id="RHEA:42896"/>
        <dbReference type="Rhea" id="RHEA-COMP:10271"/>
        <dbReference type="Rhea" id="RHEA-COMP:10272"/>
        <dbReference type="ChEBI" id="CHEBI:15378"/>
        <dbReference type="ChEBI" id="CHEBI:30011"/>
        <dbReference type="ChEBI" id="CHEBI:57856"/>
        <dbReference type="ChEBI" id="CHEBI:59789"/>
        <dbReference type="ChEBI" id="CHEBI:61891"/>
        <dbReference type="EC" id="2.1.1.297"/>
    </reaction>
</comment>
<gene>
    <name evidence="5" type="primary">prmC</name>
    <name evidence="8" type="ORF">FD37_GL000116</name>
</gene>
<comment type="similarity">
    <text evidence="5">Belongs to the protein N5-glutamine methyltransferase family. PrmC subfamily.</text>
</comment>
<dbReference type="InterPro" id="IPR040758">
    <property type="entry name" value="PrmC_N"/>
</dbReference>
<dbReference type="NCBIfam" id="TIGR03534">
    <property type="entry name" value="RF_mod_PrmC"/>
    <property type="match status" value="1"/>
</dbReference>
<feature type="binding site" evidence="5">
    <location>
        <position position="187"/>
    </location>
    <ligand>
        <name>S-adenosyl-L-methionine</name>
        <dbReference type="ChEBI" id="CHEBI:59789"/>
    </ligand>
</feature>
<dbReference type="Proteomes" id="UP000051835">
    <property type="component" value="Unassembled WGS sequence"/>
</dbReference>
<name>A0A0R1QVK9_9LACO</name>
<dbReference type="InterPro" id="IPR007848">
    <property type="entry name" value="Small_mtfrase_dom"/>
</dbReference>
<evidence type="ECO:0000313" key="9">
    <source>
        <dbReference type="Proteomes" id="UP000051835"/>
    </source>
</evidence>
<feature type="binding site" evidence="5">
    <location>
        <begin position="187"/>
        <end position="190"/>
    </location>
    <ligand>
        <name>substrate</name>
    </ligand>
</feature>
<reference evidence="8 9" key="1">
    <citation type="journal article" date="2015" name="Genome Announc.">
        <title>Expanding the biotechnology potential of lactobacilli through comparative genomics of 213 strains and associated genera.</title>
        <authorList>
            <person name="Sun Z."/>
            <person name="Harris H.M."/>
            <person name="McCann A."/>
            <person name="Guo C."/>
            <person name="Argimon S."/>
            <person name="Zhang W."/>
            <person name="Yang X."/>
            <person name="Jeffery I.B."/>
            <person name="Cooney J.C."/>
            <person name="Kagawa T.F."/>
            <person name="Liu W."/>
            <person name="Song Y."/>
            <person name="Salvetti E."/>
            <person name="Wrobel A."/>
            <person name="Rasinkangas P."/>
            <person name="Parkhill J."/>
            <person name="Rea M.C."/>
            <person name="O'Sullivan O."/>
            <person name="Ritari J."/>
            <person name="Douillard F.P."/>
            <person name="Paul Ross R."/>
            <person name="Yang R."/>
            <person name="Briner A.E."/>
            <person name="Felis G.E."/>
            <person name="de Vos W.M."/>
            <person name="Barrangou R."/>
            <person name="Klaenhammer T.R."/>
            <person name="Caufield P.W."/>
            <person name="Cui Y."/>
            <person name="Zhang H."/>
            <person name="O'Toole P.W."/>
        </authorList>
    </citation>
    <scope>NUCLEOTIDE SEQUENCE [LARGE SCALE GENOMIC DNA]</scope>
    <source>
        <strain evidence="8 9">DSM 15429</strain>
    </source>
</reference>
<dbReference type="EMBL" id="AZFC01000035">
    <property type="protein sequence ID" value="KRL46650.1"/>
    <property type="molecule type" value="Genomic_DNA"/>
</dbReference>
<comment type="caution">
    <text evidence="8">The sequence shown here is derived from an EMBL/GenBank/DDBJ whole genome shotgun (WGS) entry which is preliminary data.</text>
</comment>
<dbReference type="Gene3D" id="1.10.8.10">
    <property type="entry name" value="DNA helicase RuvA subunit, C-terminal domain"/>
    <property type="match status" value="1"/>
</dbReference>
<keyword evidence="2 5" id="KW-0808">Transferase</keyword>
<accession>A0A0R1QVK9</accession>
<evidence type="ECO:0000259" key="7">
    <source>
        <dbReference type="Pfam" id="PF17827"/>
    </source>
</evidence>
<dbReference type="GO" id="GO:0032259">
    <property type="term" value="P:methylation"/>
    <property type="evidence" value="ECO:0007669"/>
    <property type="project" value="UniProtKB-KW"/>
</dbReference>
<keyword evidence="3 5" id="KW-0949">S-adenosyl-L-methionine</keyword>
<evidence type="ECO:0000256" key="2">
    <source>
        <dbReference type="ARBA" id="ARBA00022679"/>
    </source>
</evidence>
<dbReference type="Pfam" id="PF05175">
    <property type="entry name" value="MTS"/>
    <property type="match status" value="1"/>
</dbReference>
<sequence length="281" mass="30727">MAKPPLTYFAALRAAQQRLAAAQRDESAAQFLLMETHQWTFTQLVQHYRDPMPLTESQVLTDQVTRVCQGEPAQYILGSAPFYGRNFRVTSATLIPREETEELVEWVLASLPATEQSVVDVGTGSGAIAVTLQAERPAWQVTATDISAAAVAVARANAQRLAPAVHFAVGDLLAPVTGHRVAAIVSNPPYIDRAETAVMDESVRRYEPEQALFAANHGLAFYQRFAAVLPDYLTPSGQFFAEIGYHQGPAVRALFQAALPQATVTIRQDLSGHDRMVRVQL</sequence>
<dbReference type="GO" id="GO:0102559">
    <property type="term" value="F:peptide chain release factor N(5)-glutamine methyltransferase activity"/>
    <property type="evidence" value="ECO:0007669"/>
    <property type="project" value="UniProtKB-EC"/>
</dbReference>
<evidence type="ECO:0000256" key="5">
    <source>
        <dbReference type="HAMAP-Rule" id="MF_02126"/>
    </source>
</evidence>
<dbReference type="PATRIC" id="fig|1423805.4.peg.120"/>
<evidence type="ECO:0000256" key="1">
    <source>
        <dbReference type="ARBA" id="ARBA00022603"/>
    </source>
</evidence>
<dbReference type="RefSeq" id="WP_056964965.1">
    <property type="nucleotide sequence ID" value="NZ_AZFC01000035.1"/>
</dbReference>
<evidence type="ECO:0000313" key="8">
    <source>
        <dbReference type="EMBL" id="KRL46650.1"/>
    </source>
</evidence>
<dbReference type="HAMAP" id="MF_02126">
    <property type="entry name" value="RF_methyltr_PrmC"/>
    <property type="match status" value="1"/>
</dbReference>
<dbReference type="CDD" id="cd02440">
    <property type="entry name" value="AdoMet_MTases"/>
    <property type="match status" value="1"/>
</dbReference>
<comment type="function">
    <text evidence="5">Methylates the class 1 translation termination release factors RF1/PrfA and RF2/PrfB on the glutamine residue of the universally conserved GGQ motif.</text>
</comment>
<dbReference type="SUPFAM" id="SSF53335">
    <property type="entry name" value="S-adenosyl-L-methionine-dependent methyltransferases"/>
    <property type="match status" value="1"/>
</dbReference>
<dbReference type="InterPro" id="IPR029063">
    <property type="entry name" value="SAM-dependent_MTases_sf"/>
</dbReference>
<evidence type="ECO:0000259" key="6">
    <source>
        <dbReference type="Pfam" id="PF05175"/>
    </source>
</evidence>
<dbReference type="InterPro" id="IPR004556">
    <property type="entry name" value="HemK-like"/>
</dbReference>
<feature type="binding site" evidence="5">
    <location>
        <begin position="122"/>
        <end position="126"/>
    </location>
    <ligand>
        <name>S-adenosyl-L-methionine</name>
        <dbReference type="ChEBI" id="CHEBI:59789"/>
    </ligand>
</feature>
<dbReference type="AlphaFoldDB" id="A0A0R1QVK9"/>
<feature type="domain" description="Release factor glutamine methyltransferase N-terminal" evidence="7">
    <location>
        <begin position="11"/>
        <end position="78"/>
    </location>
</feature>
<dbReference type="InterPro" id="IPR050320">
    <property type="entry name" value="N5-glutamine_MTase"/>
</dbReference>
<dbReference type="Gene3D" id="3.40.50.150">
    <property type="entry name" value="Vaccinia Virus protein VP39"/>
    <property type="match status" value="1"/>
</dbReference>
<dbReference type="PROSITE" id="PS00092">
    <property type="entry name" value="N6_MTASE"/>
    <property type="match status" value="1"/>
</dbReference>
<dbReference type="InterPro" id="IPR002052">
    <property type="entry name" value="DNA_methylase_N6_adenine_CS"/>
</dbReference>
<evidence type="ECO:0000256" key="4">
    <source>
        <dbReference type="ARBA" id="ARBA00048391"/>
    </source>
</evidence>
<comment type="caution">
    <text evidence="5">Lacks conserved residue(s) required for the propagation of feature annotation.</text>
</comment>
<feature type="binding site" evidence="5">
    <location>
        <position position="145"/>
    </location>
    <ligand>
        <name>S-adenosyl-L-methionine</name>
        <dbReference type="ChEBI" id="CHEBI:59789"/>
    </ligand>
</feature>
<dbReference type="Pfam" id="PF17827">
    <property type="entry name" value="PrmC_N"/>
    <property type="match status" value="1"/>
</dbReference>
<evidence type="ECO:0000256" key="3">
    <source>
        <dbReference type="ARBA" id="ARBA00022691"/>
    </source>
</evidence>
<organism evidence="8 9">
    <name type="scientific">Levilactobacillus spicheri DSM 15429</name>
    <dbReference type="NCBI Taxonomy" id="1423805"/>
    <lineage>
        <taxon>Bacteria</taxon>
        <taxon>Bacillati</taxon>
        <taxon>Bacillota</taxon>
        <taxon>Bacilli</taxon>
        <taxon>Lactobacillales</taxon>
        <taxon>Lactobacillaceae</taxon>
        <taxon>Levilactobacillus</taxon>
    </lineage>
</organism>
<protein>
    <recommendedName>
        <fullName evidence="5">Release factor glutamine methyltransferase</fullName>
        <shortName evidence="5">RF MTase</shortName>
        <ecNumber evidence="5">2.1.1.297</ecNumber>
    </recommendedName>
    <alternativeName>
        <fullName evidence="5">N5-glutamine methyltransferase PrmC</fullName>
    </alternativeName>
    <alternativeName>
        <fullName evidence="5">Protein-(glutamine-N5) MTase PrmC</fullName>
    </alternativeName>
    <alternativeName>
        <fullName evidence="5">Protein-glutamine N-methyltransferase PrmC</fullName>
    </alternativeName>
</protein>
<dbReference type="PANTHER" id="PTHR18895">
    <property type="entry name" value="HEMK METHYLTRANSFERASE"/>
    <property type="match status" value="1"/>
</dbReference>
<proteinExistence type="inferred from homology"/>
<dbReference type="EC" id="2.1.1.297" evidence="5"/>
<dbReference type="GO" id="GO:0003676">
    <property type="term" value="F:nucleic acid binding"/>
    <property type="evidence" value="ECO:0007669"/>
    <property type="project" value="InterPro"/>
</dbReference>